<proteinExistence type="predicted"/>
<protein>
    <submittedName>
        <fullName evidence="2">Uncharacterized protein</fullName>
    </submittedName>
</protein>
<name>A0A370IMF9_9EURY</name>
<keyword evidence="3" id="KW-1185">Reference proteome</keyword>
<gene>
    <name evidence="2" type="ORF">DWB78_09225</name>
</gene>
<dbReference type="AlphaFoldDB" id="A0A370IMF9"/>
<accession>A0A370IMF9</accession>
<comment type="caution">
    <text evidence="2">The sequence shown here is derived from an EMBL/GenBank/DDBJ whole genome shotgun (WGS) entry which is preliminary data.</text>
</comment>
<sequence length="74" mass="8540">MWYVSTRFDSKENRPTAGELYPKRRGSEPASNRGFAVAPRPSAPPPTERRSARRPAFVRDDRDSVRRRRGLSPR</sequence>
<feature type="compositionally biased region" description="Basic residues" evidence="1">
    <location>
        <begin position="65"/>
        <end position="74"/>
    </location>
</feature>
<evidence type="ECO:0000313" key="3">
    <source>
        <dbReference type="Proteomes" id="UP000255421"/>
    </source>
</evidence>
<organism evidence="2 3">
    <name type="scientific">Halopelagius longus</name>
    <dbReference type="NCBI Taxonomy" id="1236180"/>
    <lineage>
        <taxon>Archaea</taxon>
        <taxon>Methanobacteriati</taxon>
        <taxon>Methanobacteriota</taxon>
        <taxon>Stenosarchaea group</taxon>
        <taxon>Halobacteria</taxon>
        <taxon>Halobacteriales</taxon>
        <taxon>Haloferacaceae</taxon>
    </lineage>
</organism>
<feature type="region of interest" description="Disordered" evidence="1">
    <location>
        <begin position="1"/>
        <end position="74"/>
    </location>
</feature>
<reference evidence="2 3" key="1">
    <citation type="submission" date="2018-07" db="EMBL/GenBank/DDBJ databases">
        <title>Genome sequence of extremly halophilic archaeon Halopelagius longus strain BC12-B1.</title>
        <authorList>
            <person name="Zhang X."/>
        </authorList>
    </citation>
    <scope>NUCLEOTIDE SEQUENCE [LARGE SCALE GENOMIC DNA]</scope>
    <source>
        <strain evidence="2 3">BC12-B1</strain>
    </source>
</reference>
<evidence type="ECO:0000313" key="2">
    <source>
        <dbReference type="EMBL" id="RDI71888.1"/>
    </source>
</evidence>
<dbReference type="Proteomes" id="UP000255421">
    <property type="component" value="Unassembled WGS sequence"/>
</dbReference>
<dbReference type="EMBL" id="QQST01000001">
    <property type="protein sequence ID" value="RDI71888.1"/>
    <property type="molecule type" value="Genomic_DNA"/>
</dbReference>
<evidence type="ECO:0000256" key="1">
    <source>
        <dbReference type="SAM" id="MobiDB-lite"/>
    </source>
</evidence>